<dbReference type="Gene3D" id="3.30.110.10">
    <property type="entry name" value="Translation initiation factor 3 (IF-3), C-terminal domain"/>
    <property type="match status" value="1"/>
</dbReference>
<comment type="similarity">
    <text evidence="1">Belongs to the IF-3 family.</text>
</comment>
<dbReference type="GO" id="GO:0003743">
    <property type="term" value="F:translation initiation factor activity"/>
    <property type="evidence" value="ECO:0007669"/>
    <property type="project" value="UniProtKB-KW"/>
</dbReference>
<proteinExistence type="inferred from homology"/>
<evidence type="ECO:0000256" key="2">
    <source>
        <dbReference type="ARBA" id="ARBA00022540"/>
    </source>
</evidence>
<evidence type="ECO:0000313" key="6">
    <source>
        <dbReference type="Proteomes" id="UP001181693"/>
    </source>
</evidence>
<dbReference type="NCBIfam" id="TIGR00168">
    <property type="entry name" value="infC"/>
    <property type="match status" value="1"/>
</dbReference>
<dbReference type="Gene3D" id="3.10.20.80">
    <property type="entry name" value="Translation initiation factor 3 (IF-3), N-terminal domain"/>
    <property type="match status" value="1"/>
</dbReference>
<dbReference type="SUPFAM" id="SSF55200">
    <property type="entry name" value="Translation initiation factor IF3, C-terminal domain"/>
    <property type="match status" value="1"/>
</dbReference>
<dbReference type="Proteomes" id="UP001181693">
    <property type="component" value="Unassembled WGS sequence"/>
</dbReference>
<protein>
    <recommendedName>
        <fullName evidence="4">Translation initiation factor 3 N-terminal domain-containing protein</fullName>
    </recommendedName>
</protein>
<reference evidence="5" key="1">
    <citation type="thesis" date="2020" institute="ProQuest LLC" country="789 East Eisenhower Parkway, Ann Arbor, MI, USA">
        <title>Comparative Genomics and Chromosome Evolution.</title>
        <authorList>
            <person name="Mudd A.B."/>
        </authorList>
    </citation>
    <scope>NUCLEOTIDE SEQUENCE</scope>
    <source>
        <strain evidence="5">1538</strain>
        <tissue evidence="5">Blood</tissue>
    </source>
</reference>
<dbReference type="Pfam" id="PF05198">
    <property type="entry name" value="IF3_N"/>
    <property type="match status" value="1"/>
</dbReference>
<name>A0AAV3AMG9_PYXAD</name>
<dbReference type="EMBL" id="DYDO01000001">
    <property type="protein sequence ID" value="DBA32639.1"/>
    <property type="molecule type" value="Genomic_DNA"/>
</dbReference>
<dbReference type="GO" id="GO:0032790">
    <property type="term" value="P:ribosome disassembly"/>
    <property type="evidence" value="ECO:0007669"/>
    <property type="project" value="TreeGrafter"/>
</dbReference>
<accession>A0AAV3AMG9</accession>
<dbReference type="InterPro" id="IPR036788">
    <property type="entry name" value="T_IF-3_C_sf"/>
</dbReference>
<keyword evidence="6" id="KW-1185">Reference proteome</keyword>
<evidence type="ECO:0000313" key="5">
    <source>
        <dbReference type="EMBL" id="DBA32639.1"/>
    </source>
</evidence>
<dbReference type="GO" id="GO:0043022">
    <property type="term" value="F:ribosome binding"/>
    <property type="evidence" value="ECO:0007669"/>
    <property type="project" value="TreeGrafter"/>
</dbReference>
<evidence type="ECO:0000259" key="4">
    <source>
        <dbReference type="Pfam" id="PF05198"/>
    </source>
</evidence>
<organism evidence="5 6">
    <name type="scientific">Pyxicephalus adspersus</name>
    <name type="common">African bullfrog</name>
    <dbReference type="NCBI Taxonomy" id="30357"/>
    <lineage>
        <taxon>Eukaryota</taxon>
        <taxon>Metazoa</taxon>
        <taxon>Chordata</taxon>
        <taxon>Craniata</taxon>
        <taxon>Vertebrata</taxon>
        <taxon>Euteleostomi</taxon>
        <taxon>Amphibia</taxon>
        <taxon>Batrachia</taxon>
        <taxon>Anura</taxon>
        <taxon>Neobatrachia</taxon>
        <taxon>Ranoidea</taxon>
        <taxon>Pyxicephalidae</taxon>
        <taxon>Pyxicephalinae</taxon>
        <taxon>Pyxicephalus</taxon>
    </lineage>
</organism>
<keyword evidence="2" id="KW-0396">Initiation factor</keyword>
<evidence type="ECO:0000256" key="1">
    <source>
        <dbReference type="ARBA" id="ARBA00005439"/>
    </source>
</evidence>
<dbReference type="FunFam" id="3.10.20.80:FF:000002">
    <property type="entry name" value="Mitochondrial translational initiation factor 3"/>
    <property type="match status" value="1"/>
</dbReference>
<gene>
    <name evidence="5" type="ORF">GDO54_000416</name>
</gene>
<dbReference type="PANTHER" id="PTHR10938:SF0">
    <property type="entry name" value="TRANSLATION INITIATION FACTOR IF-3, MITOCHONDRIAL"/>
    <property type="match status" value="1"/>
</dbReference>
<feature type="domain" description="Translation initiation factor 3 N-terminal" evidence="4">
    <location>
        <begin position="83"/>
        <end position="149"/>
    </location>
</feature>
<dbReference type="InterPro" id="IPR019814">
    <property type="entry name" value="Translation_initiation_fac_3_N"/>
</dbReference>
<dbReference type="GO" id="GO:0005739">
    <property type="term" value="C:mitochondrion"/>
    <property type="evidence" value="ECO:0007669"/>
    <property type="project" value="TreeGrafter"/>
</dbReference>
<evidence type="ECO:0000256" key="3">
    <source>
        <dbReference type="ARBA" id="ARBA00022917"/>
    </source>
</evidence>
<sequence>MSLCRIQVKKLICQAASQGLYSFERHLRFFSPWLKVSGPQLWNPETYVKTGIRFHCTEEPKVQHVVKKKYNPNAKKFIGNVGRLIPYNIIQVISENGEDMGKMSKRKVIQIMEDRDLKLVLLKENVDPPVYRLMTGKQLFEEQTKLREKQKLSTGSGVIQVKEMSFLASIEKHDLDVKMKHLSQWIEKKHHVRITVIQSRAASGPSKEVSCISLCECSMFEQWTECHFRVQIGDI</sequence>
<keyword evidence="3" id="KW-0648">Protein biosynthesis</keyword>
<dbReference type="PANTHER" id="PTHR10938">
    <property type="entry name" value="TRANSLATION INITIATION FACTOR IF-3"/>
    <property type="match status" value="1"/>
</dbReference>
<dbReference type="GO" id="GO:0070124">
    <property type="term" value="P:mitochondrial translational initiation"/>
    <property type="evidence" value="ECO:0007669"/>
    <property type="project" value="TreeGrafter"/>
</dbReference>
<comment type="caution">
    <text evidence="5">The sequence shown here is derived from an EMBL/GenBank/DDBJ whole genome shotgun (WGS) entry which is preliminary data.</text>
</comment>
<dbReference type="SUPFAM" id="SSF54364">
    <property type="entry name" value="Translation initiation factor IF3, N-terminal domain"/>
    <property type="match status" value="1"/>
</dbReference>
<dbReference type="InterPro" id="IPR036787">
    <property type="entry name" value="T_IF-3_N_sf"/>
</dbReference>
<dbReference type="InterPro" id="IPR001288">
    <property type="entry name" value="Translation_initiation_fac_3"/>
</dbReference>
<dbReference type="AlphaFoldDB" id="A0AAV3AMG9"/>